<dbReference type="EnsemblMetazoa" id="XM_003386849.3">
    <property type="protein sequence ID" value="XP_003386897.1"/>
    <property type="gene ID" value="LOC100637917"/>
</dbReference>
<dbReference type="PANTHER" id="PTHR20978:SF0">
    <property type="entry name" value="SPLICING FACTOR 3B SUBUNIT 5"/>
    <property type="match status" value="1"/>
</dbReference>
<accession>A0AAN0IF45</accession>
<comment type="similarity">
    <text evidence="1 2">Belongs to the SF3B5 family.</text>
</comment>
<evidence type="ECO:0000313" key="3">
    <source>
        <dbReference type="EnsemblMetazoa" id="XP_003386897.1"/>
    </source>
</evidence>
<dbReference type="AlphaFoldDB" id="A0AAN0IF45"/>
<protein>
    <recommendedName>
        <fullName evidence="2">Splicing factor 3B subunit 5</fullName>
        <shortName evidence="2">SF3b5</shortName>
    </recommendedName>
</protein>
<sequence>MADRYNIHSQLEHLQSKYVGTGHADMTKYEWLINQHRDSYASYIGHHHMMEFFAIAENESKARIKFNFIQKMLQPCGPPPEKPKED</sequence>
<dbReference type="GO" id="GO:0000398">
    <property type="term" value="P:mRNA splicing, via spliceosome"/>
    <property type="evidence" value="ECO:0007669"/>
    <property type="project" value="UniProtKB-UniRule"/>
</dbReference>
<dbReference type="PIRSF" id="PIRSF037010">
    <property type="entry name" value="Splicing_factor_3B_subunit_5"/>
    <property type="match status" value="1"/>
</dbReference>
<reference evidence="4" key="1">
    <citation type="journal article" date="2010" name="Nature">
        <title>The Amphimedon queenslandica genome and the evolution of animal complexity.</title>
        <authorList>
            <person name="Srivastava M."/>
            <person name="Simakov O."/>
            <person name="Chapman J."/>
            <person name="Fahey B."/>
            <person name="Gauthier M.E."/>
            <person name="Mitros T."/>
            <person name="Richards G.S."/>
            <person name="Conaco C."/>
            <person name="Dacre M."/>
            <person name="Hellsten U."/>
            <person name="Larroux C."/>
            <person name="Putnam N.H."/>
            <person name="Stanke M."/>
            <person name="Adamska M."/>
            <person name="Darling A."/>
            <person name="Degnan S.M."/>
            <person name="Oakley T.H."/>
            <person name="Plachetzki D.C."/>
            <person name="Zhai Y."/>
            <person name="Adamski M."/>
            <person name="Calcino A."/>
            <person name="Cummins S.F."/>
            <person name="Goodstein D.M."/>
            <person name="Harris C."/>
            <person name="Jackson D.J."/>
            <person name="Leys S.P."/>
            <person name="Shu S."/>
            <person name="Woodcroft B.J."/>
            <person name="Vervoort M."/>
            <person name="Kosik K.S."/>
            <person name="Manning G."/>
            <person name="Degnan B.M."/>
            <person name="Rokhsar D.S."/>
        </authorList>
    </citation>
    <scope>NUCLEOTIDE SEQUENCE [LARGE SCALE GENOMIC DNA]</scope>
</reference>
<dbReference type="RefSeq" id="XP_003386897.1">
    <property type="nucleotide sequence ID" value="XM_003386849.3"/>
</dbReference>
<keyword evidence="2" id="KW-0539">Nucleus</keyword>
<dbReference type="KEGG" id="aqu:100637917"/>
<evidence type="ECO:0000313" key="4">
    <source>
        <dbReference type="Proteomes" id="UP000007879"/>
    </source>
</evidence>
<proteinExistence type="inferred from homology"/>
<keyword evidence="2" id="KW-0508">mRNA splicing</keyword>
<dbReference type="GeneID" id="100637917"/>
<dbReference type="InterPro" id="IPR017089">
    <property type="entry name" value="Splicing_factor_3B_subunit_5"/>
</dbReference>
<keyword evidence="2" id="KW-0747">Spliceosome</keyword>
<dbReference type="Proteomes" id="UP000007879">
    <property type="component" value="Unassembled WGS sequence"/>
</dbReference>
<dbReference type="GO" id="GO:0005686">
    <property type="term" value="C:U2 snRNP"/>
    <property type="evidence" value="ECO:0007669"/>
    <property type="project" value="UniProtKB-UniRule"/>
</dbReference>
<dbReference type="Pfam" id="PF07189">
    <property type="entry name" value="SF3b10"/>
    <property type="match status" value="1"/>
</dbReference>
<evidence type="ECO:0000256" key="1">
    <source>
        <dbReference type="ARBA" id="ARBA00009568"/>
    </source>
</evidence>
<dbReference type="PANTHER" id="PTHR20978">
    <property type="entry name" value="SPLICING FACTOR 3B SUBUNIT 5"/>
    <property type="match status" value="1"/>
</dbReference>
<dbReference type="InterPro" id="IPR009846">
    <property type="entry name" value="SF3b5/RDS3-10"/>
</dbReference>
<keyword evidence="2" id="KW-0507">mRNA processing</keyword>
<comment type="subcellular location">
    <subcellularLocation>
        <location evidence="2">Nucleus</location>
    </subcellularLocation>
</comment>
<evidence type="ECO:0000256" key="2">
    <source>
        <dbReference type="PIRNR" id="PIRNR037010"/>
    </source>
</evidence>
<organism evidence="3 4">
    <name type="scientific">Amphimedon queenslandica</name>
    <name type="common">Sponge</name>
    <dbReference type="NCBI Taxonomy" id="400682"/>
    <lineage>
        <taxon>Eukaryota</taxon>
        <taxon>Metazoa</taxon>
        <taxon>Porifera</taxon>
        <taxon>Demospongiae</taxon>
        <taxon>Heteroscleromorpha</taxon>
        <taxon>Haplosclerida</taxon>
        <taxon>Niphatidae</taxon>
        <taxon>Amphimedon</taxon>
    </lineage>
</organism>
<reference evidence="3" key="2">
    <citation type="submission" date="2024-06" db="UniProtKB">
        <authorList>
            <consortium name="EnsemblMetazoa"/>
        </authorList>
    </citation>
    <scope>IDENTIFICATION</scope>
</reference>
<keyword evidence="4" id="KW-1185">Reference proteome</keyword>
<name>A0AAN0IF45_AMPQE</name>
<dbReference type="GO" id="GO:0071011">
    <property type="term" value="C:precatalytic spliceosome"/>
    <property type="evidence" value="ECO:0007669"/>
    <property type="project" value="UniProtKB-UniRule"/>
</dbReference>